<dbReference type="InterPro" id="IPR009327">
    <property type="entry name" value="Cupin_DUF985"/>
</dbReference>
<evidence type="ECO:0000313" key="3">
    <source>
        <dbReference type="Proteomes" id="UP000663801"/>
    </source>
</evidence>
<evidence type="ECO:0000259" key="1">
    <source>
        <dbReference type="Pfam" id="PF06172"/>
    </source>
</evidence>
<dbReference type="Proteomes" id="UP000663801">
    <property type="component" value="Unassembled WGS sequence"/>
</dbReference>
<dbReference type="AlphaFoldDB" id="A0A939C0Y8"/>
<dbReference type="Pfam" id="PF06172">
    <property type="entry name" value="Cupin_5"/>
    <property type="match status" value="1"/>
</dbReference>
<gene>
    <name evidence="2" type="ORF">JL107_12110</name>
</gene>
<dbReference type="EMBL" id="JAERWL010000009">
    <property type="protein sequence ID" value="MBM9477193.1"/>
    <property type="molecule type" value="Genomic_DNA"/>
</dbReference>
<dbReference type="InterPro" id="IPR011051">
    <property type="entry name" value="RmlC_Cupin_sf"/>
</dbReference>
<evidence type="ECO:0000313" key="2">
    <source>
        <dbReference type="EMBL" id="MBM9477193.1"/>
    </source>
</evidence>
<organism evidence="2 3">
    <name type="scientific">Nakamurella flavida</name>
    <dbReference type="NCBI Taxonomy" id="363630"/>
    <lineage>
        <taxon>Bacteria</taxon>
        <taxon>Bacillati</taxon>
        <taxon>Actinomycetota</taxon>
        <taxon>Actinomycetes</taxon>
        <taxon>Nakamurellales</taxon>
        <taxon>Nakamurellaceae</taxon>
        <taxon>Nakamurella</taxon>
    </lineage>
</organism>
<accession>A0A939C0Y8</accession>
<dbReference type="Gene3D" id="2.60.120.10">
    <property type="entry name" value="Jelly Rolls"/>
    <property type="match status" value="1"/>
</dbReference>
<dbReference type="PANTHER" id="PTHR33387">
    <property type="entry name" value="RMLC-LIKE JELLY ROLL FOLD PROTEIN"/>
    <property type="match status" value="1"/>
</dbReference>
<dbReference type="CDD" id="cd06121">
    <property type="entry name" value="cupin_YML079wp"/>
    <property type="match status" value="1"/>
</dbReference>
<dbReference type="InterPro" id="IPR014710">
    <property type="entry name" value="RmlC-like_jellyroll"/>
</dbReference>
<keyword evidence="3" id="KW-1185">Reference proteome</keyword>
<protein>
    <submittedName>
        <fullName evidence="2">Cupin domain-containing protein</fullName>
    </submittedName>
</protein>
<comment type="caution">
    <text evidence="2">The sequence shown here is derived from an EMBL/GenBank/DDBJ whole genome shotgun (WGS) entry which is preliminary data.</text>
</comment>
<sequence length="148" mass="15578">MTVEQIIAALALEPLPVEGGLFAVTHADEHGSAIHFLVRAPDFSALHLLTAAETYHHYAGAPLRLVLLHPDGTVTRPVLGTDLAAGQRPQIRVPGGVWQGSASAGEWTLVGTTMAPPYDPDGVRFAGQSELTARWPAAADDIAALTRS</sequence>
<reference evidence="2" key="1">
    <citation type="submission" date="2021-01" db="EMBL/GenBank/DDBJ databases">
        <title>KCTC 19127 draft genome.</title>
        <authorList>
            <person name="An D."/>
        </authorList>
    </citation>
    <scope>NUCLEOTIDE SEQUENCE</scope>
    <source>
        <strain evidence="2">KCTC 19127</strain>
    </source>
</reference>
<feature type="domain" description="DUF985" evidence="1">
    <location>
        <begin position="4"/>
        <end position="125"/>
    </location>
</feature>
<dbReference type="InterPro" id="IPR039935">
    <property type="entry name" value="YML079W-like"/>
</dbReference>
<proteinExistence type="predicted"/>
<name>A0A939C0Y8_9ACTN</name>
<dbReference type="RefSeq" id="WP_205257276.1">
    <property type="nucleotide sequence ID" value="NZ_BAAAPV010000001.1"/>
</dbReference>
<dbReference type="SUPFAM" id="SSF51182">
    <property type="entry name" value="RmlC-like cupins"/>
    <property type="match status" value="1"/>
</dbReference>
<dbReference type="PANTHER" id="PTHR33387:SF3">
    <property type="entry name" value="DUF985 DOMAIN-CONTAINING PROTEIN"/>
    <property type="match status" value="1"/>
</dbReference>